<sequence length="286" mass="31861">METSRIEQLLLKDRLIISTAMAGIFLIAAIYTLLGVGMPMSALEMTMADGMVTSMPVMSSATGMNDQGMAKMMMPAVWSARYAVLVFLMWWVMMIAMMLPSVASVILLYSALIRRGTDTSKAPQSAGFFLLGYLAAWAFFSLLATAMQWLCELRGIMSPMDMTLTSNLLGSSIMILAGIYQFTPWKESCLQHCQSPMQFLTEHRRPGLKGAFLMGVEHGAYCLGCCWFLMGLLFVGGIMNLFWILGLTVYVLLEKLLMNQVWNKFSKMMGIGLICFGFHLLLNDFV</sequence>
<keyword evidence="1" id="KW-0812">Transmembrane</keyword>
<dbReference type="EMBL" id="UINC01029480">
    <property type="protein sequence ID" value="SVB12269.1"/>
    <property type="molecule type" value="Genomic_DNA"/>
</dbReference>
<keyword evidence="1" id="KW-1133">Transmembrane helix</keyword>
<organism evidence="2">
    <name type="scientific">marine metagenome</name>
    <dbReference type="NCBI Taxonomy" id="408172"/>
    <lineage>
        <taxon>unclassified sequences</taxon>
        <taxon>metagenomes</taxon>
        <taxon>ecological metagenomes</taxon>
    </lineage>
</organism>
<keyword evidence="1" id="KW-0472">Membrane</keyword>
<protein>
    <recommendedName>
        <fullName evidence="3">Metal-binding integral membrane protein</fullName>
    </recommendedName>
</protein>
<feature type="transmembrane region" description="Helical" evidence="1">
    <location>
        <begin position="227"/>
        <end position="253"/>
    </location>
</feature>
<feature type="transmembrane region" description="Helical" evidence="1">
    <location>
        <begin position="162"/>
        <end position="182"/>
    </location>
</feature>
<accession>A0A382BF76</accession>
<evidence type="ECO:0000313" key="2">
    <source>
        <dbReference type="EMBL" id="SVB12269.1"/>
    </source>
</evidence>
<dbReference type="Pfam" id="PF09948">
    <property type="entry name" value="PpoB2"/>
    <property type="match status" value="1"/>
</dbReference>
<gene>
    <name evidence="2" type="ORF">METZ01_LOCUS165123</name>
</gene>
<feature type="transmembrane region" description="Helical" evidence="1">
    <location>
        <begin position="265"/>
        <end position="282"/>
    </location>
</feature>
<reference evidence="2" key="1">
    <citation type="submission" date="2018-05" db="EMBL/GenBank/DDBJ databases">
        <authorList>
            <person name="Lanie J.A."/>
            <person name="Ng W.-L."/>
            <person name="Kazmierczak K.M."/>
            <person name="Andrzejewski T.M."/>
            <person name="Davidsen T.M."/>
            <person name="Wayne K.J."/>
            <person name="Tettelin H."/>
            <person name="Glass J.I."/>
            <person name="Rusch D."/>
            <person name="Podicherti R."/>
            <person name="Tsui H.-C.T."/>
            <person name="Winkler M.E."/>
        </authorList>
    </citation>
    <scope>NUCLEOTIDE SEQUENCE</scope>
</reference>
<feature type="transmembrane region" description="Helical" evidence="1">
    <location>
        <begin position="128"/>
        <end position="150"/>
    </location>
</feature>
<feature type="transmembrane region" description="Helical" evidence="1">
    <location>
        <begin position="15"/>
        <end position="37"/>
    </location>
</feature>
<evidence type="ECO:0000256" key="1">
    <source>
        <dbReference type="SAM" id="Phobius"/>
    </source>
</evidence>
<proteinExistence type="predicted"/>
<feature type="transmembrane region" description="Helical" evidence="1">
    <location>
        <begin position="82"/>
        <end position="108"/>
    </location>
</feature>
<name>A0A382BF76_9ZZZZ</name>
<evidence type="ECO:0008006" key="3">
    <source>
        <dbReference type="Google" id="ProtNLM"/>
    </source>
</evidence>
<dbReference type="AlphaFoldDB" id="A0A382BF76"/>
<dbReference type="InterPro" id="IPR018688">
    <property type="entry name" value="PpoB2-like"/>
</dbReference>